<protein>
    <submittedName>
        <fullName evidence="1">Uncharacterized protein</fullName>
    </submittedName>
</protein>
<dbReference type="EMBL" id="BEYQ01000017">
    <property type="protein sequence ID" value="GBD55076.1"/>
    <property type="molecule type" value="Genomic_DNA"/>
</dbReference>
<dbReference type="Gene3D" id="1.20.1220.20">
    <property type="entry name" value="Uncharcterised protein PF01724"/>
    <property type="match status" value="1"/>
</dbReference>
<gene>
    <name evidence="1" type="ORF">BGM30_41690</name>
</gene>
<organism evidence="1 2">
    <name type="scientific">Microcystis aeruginosa NIES-298</name>
    <dbReference type="NCBI Taxonomy" id="449468"/>
    <lineage>
        <taxon>Bacteria</taxon>
        <taxon>Bacillati</taxon>
        <taxon>Cyanobacteriota</taxon>
        <taxon>Cyanophyceae</taxon>
        <taxon>Oscillatoriophycideae</taxon>
        <taxon>Chroococcales</taxon>
        <taxon>Microcystaceae</taxon>
        <taxon>Microcystis</taxon>
    </lineage>
</organism>
<comment type="caution">
    <text evidence="1">The sequence shown here is derived from an EMBL/GenBank/DDBJ whole genome shotgun (WGS) entry which is preliminary data.</text>
</comment>
<dbReference type="InterPro" id="IPR002636">
    <property type="entry name" value="DUF29"/>
</dbReference>
<evidence type="ECO:0000313" key="1">
    <source>
        <dbReference type="EMBL" id="GBD55076.1"/>
    </source>
</evidence>
<name>A0A2H6BY32_MICAE</name>
<dbReference type="Proteomes" id="UP000236321">
    <property type="component" value="Unassembled WGS sequence"/>
</dbReference>
<reference evidence="2" key="1">
    <citation type="submission" date="2017-12" db="EMBL/GenBank/DDBJ databases">
        <title>Improved Draft Genome Sequence of Microcystis aeruginosa NIES-298, a Microcystin-Producing Cyanobacterium from Lake Kasumigaura, Japan.</title>
        <authorList>
            <person name="Yamaguchi H."/>
            <person name="Suzuki S."/>
            <person name="Kawachi M."/>
        </authorList>
    </citation>
    <scope>NUCLEOTIDE SEQUENCE [LARGE SCALE GENOMIC DNA]</scope>
    <source>
        <strain evidence="2">NIES-298</strain>
    </source>
</reference>
<dbReference type="AlphaFoldDB" id="A0A2H6BY32"/>
<evidence type="ECO:0000313" key="2">
    <source>
        <dbReference type="Proteomes" id="UP000236321"/>
    </source>
</evidence>
<dbReference type="PANTHER" id="PTHR34235:SF3">
    <property type="entry name" value="SLR1203 PROTEIN"/>
    <property type="match status" value="1"/>
</dbReference>
<sequence>MPTLIFLYNLKVSFIDHLITAMDKTLYEQDYYLWLEKTISLLENRQFSELDLENLIEEIKDMSRRERQKLESLLTKLLEHLLKLTYWQSKRDYNKNKWRREILNFRIQIKRIISNKKDGNYNTNLVSYLTEILDQCYEDACHLFVEGSGIDKRLLSATPIGSINQILDENWFPEFLGED</sequence>
<accession>A0A2H6BY32</accession>
<dbReference type="Pfam" id="PF01724">
    <property type="entry name" value="DUF29"/>
    <property type="match status" value="1"/>
</dbReference>
<proteinExistence type="predicted"/>
<dbReference type="PANTHER" id="PTHR34235">
    <property type="entry name" value="SLR1203 PROTEIN-RELATED"/>
    <property type="match status" value="1"/>
</dbReference>